<comment type="caution">
    <text evidence="3">The sequence shown here is derived from an EMBL/GenBank/DDBJ whole genome shotgun (WGS) entry which is preliminary data.</text>
</comment>
<dbReference type="PANTHER" id="PTHR43418">
    <property type="entry name" value="MULTIFUNCTIONAL TRYPTOPHAN BIOSYNTHESIS PROTEIN-RELATED"/>
    <property type="match status" value="1"/>
</dbReference>
<dbReference type="Gene3D" id="3.40.50.880">
    <property type="match status" value="1"/>
</dbReference>
<dbReference type="GO" id="GO:0000162">
    <property type="term" value="P:L-tryptophan biosynthetic process"/>
    <property type="evidence" value="ECO:0007669"/>
    <property type="project" value="TreeGrafter"/>
</dbReference>
<accession>A0A841FQD0</accession>
<dbReference type="InterPro" id="IPR017926">
    <property type="entry name" value="GATASE"/>
</dbReference>
<dbReference type="Proteomes" id="UP000548476">
    <property type="component" value="Unassembled WGS sequence"/>
</dbReference>
<dbReference type="InterPro" id="IPR006221">
    <property type="entry name" value="TrpG/PapA_dom"/>
</dbReference>
<reference evidence="3 4" key="1">
    <citation type="submission" date="2020-08" db="EMBL/GenBank/DDBJ databases">
        <title>Genomic Encyclopedia of Type Strains, Phase IV (KMG-IV): sequencing the most valuable type-strain genomes for metagenomic binning, comparative biology and taxonomic classification.</title>
        <authorList>
            <person name="Goeker M."/>
        </authorList>
    </citation>
    <scope>NUCLEOTIDE SEQUENCE [LARGE SCALE GENOMIC DNA]</scope>
    <source>
        <strain evidence="3 4">YIM 65646</strain>
    </source>
</reference>
<dbReference type="InterPro" id="IPR029062">
    <property type="entry name" value="Class_I_gatase-like"/>
</dbReference>
<dbReference type="CDD" id="cd01743">
    <property type="entry name" value="GATase1_Anthranilate_Synthase"/>
    <property type="match status" value="1"/>
</dbReference>
<dbReference type="SUPFAM" id="SSF52317">
    <property type="entry name" value="Class I glutamine amidotransferase-like"/>
    <property type="match status" value="1"/>
</dbReference>
<sequence length="195" mass="20901">MTRVLVVDNRDSFVYTIVDYLRSLGADCDVRRAETVHASDVRVSRADGVLLSPGPGRPGEARACREIVAEHAGNVPILGVCLGHQVIAEAYGARVVRAEAPVHGETATLVHDGTGVFTGLPGPFTVTRYHSLTVDPASVAAPLVVTARTDDGVVMGLRHTKLDVEGVQFHPEAVLGEHGHRMFGNWLERLGNPRT</sequence>
<name>A0A841FQD0_9ACTN</name>
<dbReference type="PRINTS" id="PR00096">
    <property type="entry name" value="GATASE"/>
</dbReference>
<dbReference type="AlphaFoldDB" id="A0A841FQD0"/>
<evidence type="ECO:0000256" key="1">
    <source>
        <dbReference type="ARBA" id="ARBA00022962"/>
    </source>
</evidence>
<proteinExistence type="predicted"/>
<dbReference type="PROSITE" id="PS51273">
    <property type="entry name" value="GATASE_TYPE_1"/>
    <property type="match status" value="1"/>
</dbReference>
<gene>
    <name evidence="3" type="ORF">HNR73_006238</name>
</gene>
<dbReference type="EMBL" id="JACHGT010000016">
    <property type="protein sequence ID" value="MBB6038355.1"/>
    <property type="molecule type" value="Genomic_DNA"/>
</dbReference>
<dbReference type="Pfam" id="PF00117">
    <property type="entry name" value="GATase"/>
    <property type="match status" value="1"/>
</dbReference>
<dbReference type="PANTHER" id="PTHR43418:SF4">
    <property type="entry name" value="MULTIFUNCTIONAL TRYPTOPHAN BIOSYNTHESIS PROTEIN"/>
    <property type="match status" value="1"/>
</dbReference>
<evidence type="ECO:0000313" key="3">
    <source>
        <dbReference type="EMBL" id="MBB6038355.1"/>
    </source>
</evidence>
<dbReference type="InterPro" id="IPR050472">
    <property type="entry name" value="Anth_synth/Amidotransfase"/>
</dbReference>
<evidence type="ECO:0000259" key="2">
    <source>
        <dbReference type="Pfam" id="PF00117"/>
    </source>
</evidence>
<organism evidence="3 4">
    <name type="scientific">Phytomonospora endophytica</name>
    <dbReference type="NCBI Taxonomy" id="714109"/>
    <lineage>
        <taxon>Bacteria</taxon>
        <taxon>Bacillati</taxon>
        <taxon>Actinomycetota</taxon>
        <taxon>Actinomycetes</taxon>
        <taxon>Micromonosporales</taxon>
        <taxon>Micromonosporaceae</taxon>
        <taxon>Phytomonospora</taxon>
    </lineage>
</organism>
<keyword evidence="1 3" id="KW-0315">Glutamine amidotransferase</keyword>
<dbReference type="GO" id="GO:0004049">
    <property type="term" value="F:anthranilate synthase activity"/>
    <property type="evidence" value="ECO:0007669"/>
    <property type="project" value="TreeGrafter"/>
</dbReference>
<dbReference type="PRINTS" id="PR00099">
    <property type="entry name" value="CPSGATASE"/>
</dbReference>
<dbReference type="FunFam" id="3.40.50.880:FF:000003">
    <property type="entry name" value="Anthranilate synthase component II"/>
    <property type="match status" value="1"/>
</dbReference>
<keyword evidence="4" id="KW-1185">Reference proteome</keyword>
<dbReference type="NCBIfam" id="TIGR00566">
    <property type="entry name" value="trpG_papA"/>
    <property type="match status" value="1"/>
</dbReference>
<dbReference type="GO" id="GO:0016740">
    <property type="term" value="F:transferase activity"/>
    <property type="evidence" value="ECO:0007669"/>
    <property type="project" value="UniProtKB-KW"/>
</dbReference>
<evidence type="ECO:0000313" key="4">
    <source>
        <dbReference type="Proteomes" id="UP000548476"/>
    </source>
</evidence>
<feature type="domain" description="Glutamine amidotransferase" evidence="2">
    <location>
        <begin position="5"/>
        <end position="187"/>
    </location>
</feature>
<dbReference type="RefSeq" id="WP_184791153.1">
    <property type="nucleotide sequence ID" value="NZ_BONT01000008.1"/>
</dbReference>
<dbReference type="GO" id="GO:0005829">
    <property type="term" value="C:cytosol"/>
    <property type="evidence" value="ECO:0007669"/>
    <property type="project" value="TreeGrafter"/>
</dbReference>
<dbReference type="PRINTS" id="PR00097">
    <property type="entry name" value="ANTSNTHASEII"/>
</dbReference>
<keyword evidence="3" id="KW-0808">Transferase</keyword>
<protein>
    <submittedName>
        <fullName evidence="3">Anthranilate synthase/aminodeoxychorismate synthase-like glutamine amidotransferase</fullName>
    </submittedName>
</protein>